<evidence type="ECO:0000259" key="8">
    <source>
        <dbReference type="Pfam" id="PF00728"/>
    </source>
</evidence>
<evidence type="ECO:0000259" key="9">
    <source>
        <dbReference type="Pfam" id="PF02838"/>
    </source>
</evidence>
<proteinExistence type="inferred from homology"/>
<organism evidence="10 11">
    <name type="scientific">Chitinophaga rupis</name>
    <dbReference type="NCBI Taxonomy" id="573321"/>
    <lineage>
        <taxon>Bacteria</taxon>
        <taxon>Pseudomonadati</taxon>
        <taxon>Bacteroidota</taxon>
        <taxon>Chitinophagia</taxon>
        <taxon>Chitinophagales</taxon>
        <taxon>Chitinophagaceae</taxon>
        <taxon>Chitinophaga</taxon>
    </lineage>
</organism>
<name>A0A1H7PFX5_9BACT</name>
<dbReference type="STRING" id="573321.SAMN04488505_10276"/>
<protein>
    <recommendedName>
        <fullName evidence="3">beta-N-acetylhexosaminidase</fullName>
        <ecNumber evidence="3">3.2.1.52</ecNumber>
    </recommendedName>
</protein>
<evidence type="ECO:0000313" key="10">
    <source>
        <dbReference type="EMBL" id="SEL34662.1"/>
    </source>
</evidence>
<evidence type="ECO:0000256" key="3">
    <source>
        <dbReference type="ARBA" id="ARBA00012663"/>
    </source>
</evidence>
<reference evidence="10 11" key="1">
    <citation type="submission" date="2016-10" db="EMBL/GenBank/DDBJ databases">
        <authorList>
            <person name="de Groot N.N."/>
        </authorList>
    </citation>
    <scope>NUCLEOTIDE SEQUENCE [LARGE SCALE GENOMIC DNA]</scope>
    <source>
        <strain evidence="10 11">DSM 21039</strain>
    </source>
</reference>
<dbReference type="GO" id="GO:0030203">
    <property type="term" value="P:glycosaminoglycan metabolic process"/>
    <property type="evidence" value="ECO:0007669"/>
    <property type="project" value="TreeGrafter"/>
</dbReference>
<dbReference type="InterPro" id="IPR015883">
    <property type="entry name" value="Glyco_hydro_20_cat"/>
</dbReference>
<evidence type="ECO:0000256" key="5">
    <source>
        <dbReference type="ARBA" id="ARBA00023295"/>
    </source>
</evidence>
<dbReference type="InterPro" id="IPR029018">
    <property type="entry name" value="Hex-like_dom2"/>
</dbReference>
<dbReference type="InterPro" id="IPR025705">
    <property type="entry name" value="Beta_hexosaminidase_sua/sub"/>
</dbReference>
<feature type="chain" id="PRO_5011593720" description="beta-N-acetylhexosaminidase" evidence="7">
    <location>
        <begin position="23"/>
        <end position="843"/>
    </location>
</feature>
<evidence type="ECO:0000313" key="11">
    <source>
        <dbReference type="Proteomes" id="UP000198984"/>
    </source>
</evidence>
<dbReference type="Pfam" id="PF02838">
    <property type="entry name" value="Glyco_hydro_20b"/>
    <property type="match status" value="1"/>
</dbReference>
<dbReference type="GO" id="GO:0016020">
    <property type="term" value="C:membrane"/>
    <property type="evidence" value="ECO:0007669"/>
    <property type="project" value="TreeGrafter"/>
</dbReference>
<dbReference type="InterPro" id="IPR015882">
    <property type="entry name" value="HEX_bac_N"/>
</dbReference>
<dbReference type="Gene3D" id="3.30.379.10">
    <property type="entry name" value="Chitobiase/beta-hexosaminidase domain 2-like"/>
    <property type="match status" value="1"/>
</dbReference>
<feature type="signal peptide" evidence="7">
    <location>
        <begin position="1"/>
        <end position="22"/>
    </location>
</feature>
<keyword evidence="5" id="KW-0326">Glycosidase</keyword>
<evidence type="ECO:0000256" key="7">
    <source>
        <dbReference type="SAM" id="SignalP"/>
    </source>
</evidence>
<dbReference type="SUPFAM" id="SSF51445">
    <property type="entry name" value="(Trans)glycosidases"/>
    <property type="match status" value="1"/>
</dbReference>
<evidence type="ECO:0000256" key="1">
    <source>
        <dbReference type="ARBA" id="ARBA00001231"/>
    </source>
</evidence>
<evidence type="ECO:0000256" key="4">
    <source>
        <dbReference type="ARBA" id="ARBA00022801"/>
    </source>
</evidence>
<dbReference type="Pfam" id="PF00728">
    <property type="entry name" value="Glyco_hydro_20"/>
    <property type="match status" value="1"/>
</dbReference>
<dbReference type="Proteomes" id="UP000198984">
    <property type="component" value="Unassembled WGS sequence"/>
</dbReference>
<gene>
    <name evidence="10" type="ORF">SAMN04488505_10276</name>
</gene>
<keyword evidence="7" id="KW-0732">Signal</keyword>
<dbReference type="PANTHER" id="PTHR22600:SF57">
    <property type="entry name" value="BETA-N-ACETYLHEXOSAMINIDASE"/>
    <property type="match status" value="1"/>
</dbReference>
<comment type="catalytic activity">
    <reaction evidence="1">
        <text>Hydrolysis of terminal non-reducing N-acetyl-D-hexosamine residues in N-acetyl-beta-D-hexosaminides.</text>
        <dbReference type="EC" id="3.2.1.52"/>
    </reaction>
</comment>
<dbReference type="GO" id="GO:0004563">
    <property type="term" value="F:beta-N-acetylhexosaminidase activity"/>
    <property type="evidence" value="ECO:0007669"/>
    <property type="project" value="UniProtKB-EC"/>
</dbReference>
<dbReference type="SUPFAM" id="SSF55545">
    <property type="entry name" value="beta-N-acetylhexosaminidase-like domain"/>
    <property type="match status" value="1"/>
</dbReference>
<evidence type="ECO:0000256" key="6">
    <source>
        <dbReference type="PIRSR" id="PIRSR625705-1"/>
    </source>
</evidence>
<feature type="active site" description="Proton donor" evidence="6">
    <location>
        <position position="299"/>
    </location>
</feature>
<dbReference type="OrthoDB" id="9810898at2"/>
<dbReference type="GO" id="GO:0005975">
    <property type="term" value="P:carbohydrate metabolic process"/>
    <property type="evidence" value="ECO:0007669"/>
    <property type="project" value="InterPro"/>
</dbReference>
<accession>A0A1H7PFX5</accession>
<comment type="similarity">
    <text evidence="2">Belongs to the glycosyl hydrolase 20 family.</text>
</comment>
<feature type="domain" description="Glycoside hydrolase family 20 catalytic" evidence="8">
    <location>
        <begin position="213"/>
        <end position="374"/>
    </location>
</feature>
<keyword evidence="11" id="KW-1185">Reference proteome</keyword>
<feature type="domain" description="Beta-hexosaminidase bacterial type N-terminal" evidence="9">
    <location>
        <begin position="26"/>
        <end position="157"/>
    </location>
</feature>
<dbReference type="InterPro" id="IPR017853">
    <property type="entry name" value="GH"/>
</dbReference>
<dbReference type="EC" id="3.2.1.52" evidence="3"/>
<dbReference type="EMBL" id="FOBB01000002">
    <property type="protein sequence ID" value="SEL34662.1"/>
    <property type="molecule type" value="Genomic_DNA"/>
</dbReference>
<evidence type="ECO:0000256" key="2">
    <source>
        <dbReference type="ARBA" id="ARBA00006285"/>
    </source>
</evidence>
<sequence>MTVYRKIFLLLAMLLHGMYATSAVVPVLPYPQQVSIGPEKVDFPAQLRLHGIGTDALMNARLDAHWKLFAATAKAGAGQPTTVNLVLLGKDKGADALVRQYAAAGITTIGQEGYILVMNEQYRFIAANTETGLFYGLQTLKQLTRAGWQTALTIVDWPAYSRRVIFDDISRGPISTVAYIKEQIARMAELKINYLSFYIEHVVQPLSHPDFAPENGKLTIAQIKELSAYAATYHMQLIGSFQSFGHFEKILSLPQYRSMGETSSLISPLSPKARQFLSDVIGELCDAFSAPWFNVNCDETFGLGKGYSKAYVDSVGVAKYYADHLQFLYDVVKKHGKKIMMWGDIALQHEEVLDLLPKDVIYLSWEYGDQQNYDAWTQPFAKRKLEFMVCSGILNSYRMFPDMVMAKANIDGFYRQGKRDGATGAFATIWDDGGTYLFSADWYGVYVSAEKSWNLDTANTASFDQRYETCAYESSNGNYVKALFTLMQLRALPLTYNLNDQLWQQKILPDSGKKLILNNASATEALQIVNQAEGYITAANPHSHAADISALQFAIRQYKLMITTRLIIADVVKKYSASTHMLREQAVTVVTACADTLHALNERYKAAAQWFQQAWLQENQPYWLNVVMQPYEKKSNALAALEQQLRQAVVQGKLPPVNRTRLNIMVTDRTYFKNWMLCGPLPVKEYGVIPGFLYAPSKEEDVPPSPGDFIHYQDKIYRWQKFPSMDGGIVDLDENYHYKGGAAITYAYCQIKTDSAATVKAFLDAANNAVLYCNGIACKSTGSGTAREVQLPLKKGVNHLLIKLVNNRQAPWNFTFRLQDNIAVTNHKHKYQLNAKSTKYEVD</sequence>
<keyword evidence="4 10" id="KW-0378">Hydrolase</keyword>
<dbReference type="AlphaFoldDB" id="A0A1H7PFX5"/>
<dbReference type="PANTHER" id="PTHR22600">
    <property type="entry name" value="BETA-HEXOSAMINIDASE"/>
    <property type="match status" value="1"/>
</dbReference>
<dbReference type="Gene3D" id="3.20.20.80">
    <property type="entry name" value="Glycosidases"/>
    <property type="match status" value="1"/>
</dbReference>